<dbReference type="CDD" id="cd03230">
    <property type="entry name" value="ABC_DR_subfamily_A"/>
    <property type="match status" value="1"/>
</dbReference>
<evidence type="ECO:0000259" key="4">
    <source>
        <dbReference type="PROSITE" id="PS50893"/>
    </source>
</evidence>
<dbReference type="Gene3D" id="3.40.50.300">
    <property type="entry name" value="P-loop containing nucleotide triphosphate hydrolases"/>
    <property type="match status" value="1"/>
</dbReference>
<evidence type="ECO:0000256" key="2">
    <source>
        <dbReference type="ARBA" id="ARBA00022741"/>
    </source>
</evidence>
<keyword evidence="6" id="KW-1185">Reference proteome</keyword>
<dbReference type="InterPro" id="IPR003439">
    <property type="entry name" value="ABC_transporter-like_ATP-bd"/>
</dbReference>
<dbReference type="InterPro" id="IPR027417">
    <property type="entry name" value="P-loop_NTPase"/>
</dbReference>
<evidence type="ECO:0000256" key="3">
    <source>
        <dbReference type="ARBA" id="ARBA00022840"/>
    </source>
</evidence>
<accession>A0A923RVJ9</accession>
<evidence type="ECO:0000313" key="5">
    <source>
        <dbReference type="EMBL" id="MBC5714324.1"/>
    </source>
</evidence>
<dbReference type="InterPro" id="IPR003593">
    <property type="entry name" value="AAA+_ATPase"/>
</dbReference>
<dbReference type="EMBL" id="JACOPH010000006">
    <property type="protein sequence ID" value="MBC5714324.1"/>
    <property type="molecule type" value="Genomic_DNA"/>
</dbReference>
<dbReference type="PANTHER" id="PTHR42939:SF3">
    <property type="entry name" value="ABC TRANSPORTER ATP-BINDING COMPONENT"/>
    <property type="match status" value="1"/>
</dbReference>
<keyword evidence="2" id="KW-0547">Nucleotide-binding</keyword>
<dbReference type="InterPro" id="IPR051782">
    <property type="entry name" value="ABC_Transporter_VariousFunc"/>
</dbReference>
<evidence type="ECO:0000256" key="1">
    <source>
        <dbReference type="ARBA" id="ARBA00022448"/>
    </source>
</evidence>
<name>A0A923RVJ9_9FIRM</name>
<organism evidence="5 6">
    <name type="scientific">Roseburia zhanii</name>
    <dbReference type="NCBI Taxonomy" id="2763064"/>
    <lineage>
        <taxon>Bacteria</taxon>
        <taxon>Bacillati</taxon>
        <taxon>Bacillota</taxon>
        <taxon>Clostridia</taxon>
        <taxon>Lachnospirales</taxon>
        <taxon>Lachnospiraceae</taxon>
        <taxon>Roseburia</taxon>
    </lineage>
</organism>
<dbReference type="AlphaFoldDB" id="A0A923RVJ9"/>
<dbReference type="Proteomes" id="UP000606720">
    <property type="component" value="Unassembled WGS sequence"/>
</dbReference>
<dbReference type="GO" id="GO:0005524">
    <property type="term" value="F:ATP binding"/>
    <property type="evidence" value="ECO:0007669"/>
    <property type="project" value="UniProtKB-KW"/>
</dbReference>
<keyword evidence="3 5" id="KW-0067">ATP-binding</keyword>
<keyword evidence="1" id="KW-0813">Transport</keyword>
<protein>
    <submittedName>
        <fullName evidence="5">ABC transporter ATP-binding protein</fullName>
    </submittedName>
</protein>
<proteinExistence type="predicted"/>
<feature type="domain" description="ABC transporter" evidence="4">
    <location>
        <begin position="4"/>
        <end position="235"/>
    </location>
</feature>
<reference evidence="5" key="1">
    <citation type="submission" date="2020-08" db="EMBL/GenBank/DDBJ databases">
        <title>Genome public.</title>
        <authorList>
            <person name="Liu C."/>
            <person name="Sun Q."/>
        </authorList>
    </citation>
    <scope>NUCLEOTIDE SEQUENCE</scope>
    <source>
        <strain evidence="5">BX1005</strain>
    </source>
</reference>
<dbReference type="PROSITE" id="PS50893">
    <property type="entry name" value="ABC_TRANSPORTER_2"/>
    <property type="match status" value="1"/>
</dbReference>
<dbReference type="Pfam" id="PF00005">
    <property type="entry name" value="ABC_tran"/>
    <property type="match status" value="1"/>
</dbReference>
<sequence>MYETQTNAIEMKHVTKKYASFQLEDVSLTLPSGCIMGLVGENGAGKSTTIGLIMGSIRRDAGEIFVLGQDNTKKEFDAVKEDIGVVLDEAYFPEVLNAVNVNQIMKHTYQRWDEKQYFDYIKHFSLEEKKMFKDYSRGMKMKLAIAVALSHKPKLLILDEATSGLDPIIRDEILEIFNEFTREEDHTVLLSSHIISDLEKISDYIAFLHQGKLLFCEEKDRLLEEYGILQVTEEEEKDIPKEAIAGRKQGKYATELLVKRSKISDAFEIECAGIEDIVLFLARKGE</sequence>
<dbReference type="GO" id="GO:0016887">
    <property type="term" value="F:ATP hydrolysis activity"/>
    <property type="evidence" value="ECO:0007669"/>
    <property type="project" value="InterPro"/>
</dbReference>
<dbReference type="PANTHER" id="PTHR42939">
    <property type="entry name" value="ABC TRANSPORTER ATP-BINDING PROTEIN ALBC-RELATED"/>
    <property type="match status" value="1"/>
</dbReference>
<dbReference type="SUPFAM" id="SSF52540">
    <property type="entry name" value="P-loop containing nucleoside triphosphate hydrolases"/>
    <property type="match status" value="1"/>
</dbReference>
<comment type="caution">
    <text evidence="5">The sequence shown here is derived from an EMBL/GenBank/DDBJ whole genome shotgun (WGS) entry which is preliminary data.</text>
</comment>
<evidence type="ECO:0000313" key="6">
    <source>
        <dbReference type="Proteomes" id="UP000606720"/>
    </source>
</evidence>
<gene>
    <name evidence="5" type="ORF">H8S17_08885</name>
</gene>
<dbReference type="SMART" id="SM00382">
    <property type="entry name" value="AAA"/>
    <property type="match status" value="1"/>
</dbReference>